<evidence type="ECO:0000256" key="1">
    <source>
        <dbReference type="SAM" id="MobiDB-lite"/>
    </source>
</evidence>
<comment type="caution">
    <text evidence="2">The sequence shown here is derived from an EMBL/GenBank/DDBJ whole genome shotgun (WGS) entry which is preliminary data.</text>
</comment>
<feature type="compositionally biased region" description="Polar residues" evidence="1">
    <location>
        <begin position="1"/>
        <end position="17"/>
    </location>
</feature>
<feature type="region of interest" description="Disordered" evidence="1">
    <location>
        <begin position="1"/>
        <end position="78"/>
    </location>
</feature>
<keyword evidence="3" id="KW-1185">Reference proteome</keyword>
<feature type="compositionally biased region" description="Polar residues" evidence="1">
    <location>
        <begin position="58"/>
        <end position="78"/>
    </location>
</feature>
<organism evidence="2 3">
    <name type="scientific">Fusarium redolens</name>
    <dbReference type="NCBI Taxonomy" id="48865"/>
    <lineage>
        <taxon>Eukaryota</taxon>
        <taxon>Fungi</taxon>
        <taxon>Dikarya</taxon>
        <taxon>Ascomycota</taxon>
        <taxon>Pezizomycotina</taxon>
        <taxon>Sordariomycetes</taxon>
        <taxon>Hypocreomycetidae</taxon>
        <taxon>Hypocreales</taxon>
        <taxon>Nectriaceae</taxon>
        <taxon>Fusarium</taxon>
        <taxon>Fusarium redolens species complex</taxon>
    </lineage>
</organism>
<gene>
    <name evidence="2" type="ORF">BKA55DRAFT_546267</name>
</gene>
<accession>A0A9P9FYZ8</accession>
<dbReference type="RefSeq" id="XP_046042091.1">
    <property type="nucleotide sequence ID" value="XM_046190896.1"/>
</dbReference>
<protein>
    <submittedName>
        <fullName evidence="2">Uncharacterized protein</fullName>
    </submittedName>
</protein>
<dbReference type="EMBL" id="JAGMUX010000028">
    <property type="protein sequence ID" value="KAH7220487.1"/>
    <property type="molecule type" value="Genomic_DNA"/>
</dbReference>
<sequence>MDDNEALTSEPSVQQGHKSGPHQLNEPVQKKRISSARETGHREVESPSEIAAARRTSNDNASMTQDHGTASSRQVVSSDTDIHYTTPQRHDLDLSSGQHHYVHSSIKGLFADHAHIRRPRPSASRCDAACHMSYERQRTASMLPTQQNGLLTRSPQLGGEAHHSSANHQIHDTTGRRDTPSAQSSIPVPDLPLVKWYVEARLAKRSTSYSIATKSLKKS</sequence>
<dbReference type="Proteomes" id="UP000720189">
    <property type="component" value="Unassembled WGS sequence"/>
</dbReference>
<name>A0A9P9FYZ8_FUSRE</name>
<proteinExistence type="predicted"/>
<feature type="compositionally biased region" description="Basic and acidic residues" evidence="1">
    <location>
        <begin position="169"/>
        <end position="179"/>
    </location>
</feature>
<evidence type="ECO:0000313" key="2">
    <source>
        <dbReference type="EMBL" id="KAH7220487.1"/>
    </source>
</evidence>
<evidence type="ECO:0000313" key="3">
    <source>
        <dbReference type="Proteomes" id="UP000720189"/>
    </source>
</evidence>
<dbReference type="AlphaFoldDB" id="A0A9P9FYZ8"/>
<feature type="region of interest" description="Disordered" evidence="1">
    <location>
        <begin position="157"/>
        <end position="187"/>
    </location>
</feature>
<dbReference type="GeneID" id="70220850"/>
<reference evidence="2" key="1">
    <citation type="journal article" date="2021" name="Nat. Commun.">
        <title>Genetic determinants of endophytism in the Arabidopsis root mycobiome.</title>
        <authorList>
            <person name="Mesny F."/>
            <person name="Miyauchi S."/>
            <person name="Thiergart T."/>
            <person name="Pickel B."/>
            <person name="Atanasova L."/>
            <person name="Karlsson M."/>
            <person name="Huettel B."/>
            <person name="Barry K.W."/>
            <person name="Haridas S."/>
            <person name="Chen C."/>
            <person name="Bauer D."/>
            <person name="Andreopoulos W."/>
            <person name="Pangilinan J."/>
            <person name="LaButti K."/>
            <person name="Riley R."/>
            <person name="Lipzen A."/>
            <person name="Clum A."/>
            <person name="Drula E."/>
            <person name="Henrissat B."/>
            <person name="Kohler A."/>
            <person name="Grigoriev I.V."/>
            <person name="Martin F.M."/>
            <person name="Hacquard S."/>
        </authorList>
    </citation>
    <scope>NUCLEOTIDE SEQUENCE</scope>
    <source>
        <strain evidence="2">MPI-CAGE-AT-0023</strain>
    </source>
</reference>